<dbReference type="Gene3D" id="3.30.700.10">
    <property type="entry name" value="Glycoprotein, Type 4 Pilin"/>
    <property type="match status" value="1"/>
</dbReference>
<evidence type="ECO:0000313" key="9">
    <source>
        <dbReference type="Proteomes" id="UP000033966"/>
    </source>
</evidence>
<comment type="caution">
    <text evidence="8">The sequence shown here is derived from an EMBL/GenBank/DDBJ whole genome shotgun (WGS) entry which is preliminary data.</text>
</comment>
<gene>
    <name evidence="8" type="ORF">UW92_C0005G0026</name>
</gene>
<dbReference type="GO" id="GO:0015627">
    <property type="term" value="C:type II protein secretion system complex"/>
    <property type="evidence" value="ECO:0007669"/>
    <property type="project" value="InterPro"/>
</dbReference>
<evidence type="ECO:0000256" key="3">
    <source>
        <dbReference type="ARBA" id="ARBA00022692"/>
    </source>
</evidence>
<evidence type="ECO:0000256" key="5">
    <source>
        <dbReference type="ARBA" id="ARBA00023136"/>
    </source>
</evidence>
<evidence type="ECO:0000256" key="4">
    <source>
        <dbReference type="ARBA" id="ARBA00022989"/>
    </source>
</evidence>
<reference evidence="8 9" key="1">
    <citation type="journal article" date="2015" name="Nature">
        <title>rRNA introns, odd ribosomes, and small enigmatic genomes across a large radiation of phyla.</title>
        <authorList>
            <person name="Brown C.T."/>
            <person name="Hug L.A."/>
            <person name="Thomas B.C."/>
            <person name="Sharon I."/>
            <person name="Castelle C.J."/>
            <person name="Singh A."/>
            <person name="Wilkins M.J."/>
            <person name="Williams K.H."/>
            <person name="Banfield J.F."/>
        </authorList>
    </citation>
    <scope>NUCLEOTIDE SEQUENCE [LARGE SCALE GENOMIC DNA]</scope>
</reference>
<sequence>MQTKSKKGFTLIELLVVIAILAVLATAVVVILNPAELVKQGRDSTRISDLAAVHSALALYLSDVASASLGSCSASNARCTANGTNGFTTRTACSVATSTSVTGSGWIDVNFNSISSGSPLARLPIDPVNSTTYFYAYGCNDTLKTYEIDAHMESTKYASGGGGDVESNEKDGGDAGAWYEIGNDPGLDL</sequence>
<dbReference type="NCBIfam" id="TIGR02532">
    <property type="entry name" value="IV_pilin_GFxxxE"/>
    <property type="match status" value="1"/>
</dbReference>
<dbReference type="AlphaFoldDB" id="A0A0G1L949"/>
<comment type="subcellular location">
    <subcellularLocation>
        <location evidence="1">Membrane</location>
        <topology evidence="1">Single-pass membrane protein</topology>
    </subcellularLocation>
</comment>
<evidence type="ECO:0000256" key="2">
    <source>
        <dbReference type="ARBA" id="ARBA00022481"/>
    </source>
</evidence>
<dbReference type="GO" id="GO:0015628">
    <property type="term" value="P:protein secretion by the type II secretion system"/>
    <property type="evidence" value="ECO:0007669"/>
    <property type="project" value="InterPro"/>
</dbReference>
<protein>
    <recommendedName>
        <fullName evidence="10">General secretion pathway protein G</fullName>
    </recommendedName>
</protein>
<dbReference type="GO" id="GO:0016020">
    <property type="term" value="C:membrane"/>
    <property type="evidence" value="ECO:0007669"/>
    <property type="project" value="UniProtKB-SubCell"/>
</dbReference>
<dbReference type="InterPro" id="IPR002416">
    <property type="entry name" value="T2SS_protein-GspH"/>
</dbReference>
<keyword evidence="2" id="KW-0488">Methylation</keyword>
<organism evidence="8 9">
    <name type="scientific">Candidatus Jorgensenbacteria bacterium GW2011_GWA2_45_13</name>
    <dbReference type="NCBI Taxonomy" id="1618662"/>
    <lineage>
        <taxon>Bacteria</taxon>
        <taxon>Candidatus Joergenseniibacteriota</taxon>
    </lineage>
</organism>
<dbReference type="PROSITE" id="PS00409">
    <property type="entry name" value="PROKAR_NTER_METHYL"/>
    <property type="match status" value="1"/>
</dbReference>
<keyword evidence="4 7" id="KW-1133">Transmembrane helix</keyword>
<proteinExistence type="predicted"/>
<dbReference type="Pfam" id="PF07963">
    <property type="entry name" value="N_methyl"/>
    <property type="match status" value="1"/>
</dbReference>
<feature type="transmembrane region" description="Helical" evidence="7">
    <location>
        <begin position="12"/>
        <end position="32"/>
    </location>
</feature>
<dbReference type="PRINTS" id="PR00885">
    <property type="entry name" value="BCTERIALGSPH"/>
</dbReference>
<evidence type="ECO:0000313" key="8">
    <source>
        <dbReference type="EMBL" id="KKT92178.1"/>
    </source>
</evidence>
<dbReference type="SUPFAM" id="SSF54523">
    <property type="entry name" value="Pili subunits"/>
    <property type="match status" value="1"/>
</dbReference>
<dbReference type="Proteomes" id="UP000033966">
    <property type="component" value="Unassembled WGS sequence"/>
</dbReference>
<keyword evidence="3 7" id="KW-0812">Transmembrane</keyword>
<evidence type="ECO:0008006" key="10">
    <source>
        <dbReference type="Google" id="ProtNLM"/>
    </source>
</evidence>
<dbReference type="InterPro" id="IPR012902">
    <property type="entry name" value="N_methyl_site"/>
</dbReference>
<evidence type="ECO:0000256" key="7">
    <source>
        <dbReference type="SAM" id="Phobius"/>
    </source>
</evidence>
<dbReference type="InterPro" id="IPR045584">
    <property type="entry name" value="Pilin-like"/>
</dbReference>
<evidence type="ECO:0000256" key="1">
    <source>
        <dbReference type="ARBA" id="ARBA00004167"/>
    </source>
</evidence>
<name>A0A0G1L949_9BACT</name>
<keyword evidence="5 7" id="KW-0472">Membrane</keyword>
<evidence type="ECO:0000256" key="6">
    <source>
        <dbReference type="SAM" id="MobiDB-lite"/>
    </source>
</evidence>
<accession>A0A0G1L949</accession>
<dbReference type="EMBL" id="LCKF01000005">
    <property type="protein sequence ID" value="KKT92178.1"/>
    <property type="molecule type" value="Genomic_DNA"/>
</dbReference>
<feature type="region of interest" description="Disordered" evidence="6">
    <location>
        <begin position="157"/>
        <end position="189"/>
    </location>
</feature>